<evidence type="ECO:0008006" key="10">
    <source>
        <dbReference type="Google" id="ProtNLM"/>
    </source>
</evidence>
<evidence type="ECO:0000256" key="3">
    <source>
        <dbReference type="ARBA" id="ARBA00022475"/>
    </source>
</evidence>
<organism evidence="8 9">
    <name type="scientific">Candidatus Synechococcus spongiarum 142</name>
    <dbReference type="NCBI Taxonomy" id="1608213"/>
    <lineage>
        <taxon>Bacteria</taxon>
        <taxon>Bacillati</taxon>
        <taxon>Cyanobacteriota</taxon>
        <taxon>Cyanophyceae</taxon>
        <taxon>Synechococcales</taxon>
        <taxon>Synechococcaceae</taxon>
        <taxon>Synechococcus</taxon>
    </lineage>
</organism>
<gene>
    <name evidence="8" type="ORF">TH68_07970</name>
</gene>
<dbReference type="AlphaFoldDB" id="A0A6N3X7B3"/>
<keyword evidence="6 7" id="KW-0472">Membrane</keyword>
<evidence type="ECO:0000256" key="6">
    <source>
        <dbReference type="ARBA" id="ARBA00023136"/>
    </source>
</evidence>
<evidence type="ECO:0000313" key="8">
    <source>
        <dbReference type="EMBL" id="KKZ12025.1"/>
    </source>
</evidence>
<dbReference type="GO" id="GO:0015109">
    <property type="term" value="F:chromate transmembrane transporter activity"/>
    <property type="evidence" value="ECO:0007669"/>
    <property type="project" value="InterPro"/>
</dbReference>
<evidence type="ECO:0000313" key="9">
    <source>
        <dbReference type="Proteomes" id="UP000035054"/>
    </source>
</evidence>
<dbReference type="Pfam" id="PF02417">
    <property type="entry name" value="Chromate_transp"/>
    <property type="match status" value="1"/>
</dbReference>
<evidence type="ECO:0000256" key="5">
    <source>
        <dbReference type="ARBA" id="ARBA00022989"/>
    </source>
</evidence>
<name>A0A6N3X7B3_9SYNE</name>
<reference evidence="8 9" key="1">
    <citation type="submission" date="2015-01" db="EMBL/GenBank/DDBJ databases">
        <title>Lifestyle Evolution in Cyanobacterial Symbionts of Sponges.</title>
        <authorList>
            <person name="Burgsdorf I."/>
            <person name="Slaby B.M."/>
            <person name="Handley K.M."/>
            <person name="Haber M."/>
            <person name="Blom J."/>
            <person name="Marshall C.W."/>
            <person name="Gilbert J.A."/>
            <person name="Hentschel U."/>
            <person name="Steindler L."/>
        </authorList>
    </citation>
    <scope>NUCLEOTIDE SEQUENCE [LARGE SCALE GENOMIC DNA]</scope>
    <source>
        <strain evidence="8">142</strain>
    </source>
</reference>
<evidence type="ECO:0000256" key="1">
    <source>
        <dbReference type="ARBA" id="ARBA00004651"/>
    </source>
</evidence>
<evidence type="ECO:0000256" key="4">
    <source>
        <dbReference type="ARBA" id="ARBA00022692"/>
    </source>
</evidence>
<keyword evidence="3" id="KW-1003">Cell membrane</keyword>
<feature type="transmembrane region" description="Helical" evidence="7">
    <location>
        <begin position="117"/>
        <end position="133"/>
    </location>
</feature>
<comment type="similarity">
    <text evidence="2">Belongs to the chromate ion transporter (CHR) (TC 2.A.51) family.</text>
</comment>
<evidence type="ECO:0000256" key="2">
    <source>
        <dbReference type="ARBA" id="ARBA00005262"/>
    </source>
</evidence>
<keyword evidence="4 7" id="KW-0812">Transmembrane</keyword>
<dbReference type="EMBL" id="JXUO01000260">
    <property type="protein sequence ID" value="KKZ12025.1"/>
    <property type="molecule type" value="Genomic_DNA"/>
</dbReference>
<sequence>MGFTRTFVGYQGGWAVGGGLATAMVGALVATAAIFLSSVVFILVGTPLLQRIGQNAGGVQRFLAGVLAGVPGAVAGGAIPLTQTSLQAEEPLNSLALLALFCTALLLNRWFKLSQLVLLSLGLGLVVMLLCCVR</sequence>
<evidence type="ECO:0000256" key="7">
    <source>
        <dbReference type="SAM" id="Phobius"/>
    </source>
</evidence>
<accession>A0A6N3X7B3</accession>
<comment type="caution">
    <text evidence="8">The sequence shown here is derived from an EMBL/GenBank/DDBJ whole genome shotgun (WGS) entry which is preliminary data.</text>
</comment>
<keyword evidence="5 7" id="KW-1133">Transmembrane helix</keyword>
<protein>
    <recommendedName>
        <fullName evidence="10">Chromate transporter</fullName>
    </recommendedName>
</protein>
<feature type="transmembrane region" description="Helical" evidence="7">
    <location>
        <begin position="12"/>
        <end position="42"/>
    </location>
</feature>
<dbReference type="Proteomes" id="UP000035054">
    <property type="component" value="Unassembled WGS sequence"/>
</dbReference>
<dbReference type="InterPro" id="IPR003370">
    <property type="entry name" value="Chromate_transpt"/>
</dbReference>
<comment type="subcellular location">
    <subcellularLocation>
        <location evidence="1">Cell membrane</location>
        <topology evidence="1">Multi-pass membrane protein</topology>
    </subcellularLocation>
</comment>
<feature type="transmembrane region" description="Helical" evidence="7">
    <location>
        <begin position="62"/>
        <end position="82"/>
    </location>
</feature>
<dbReference type="GO" id="GO:0005886">
    <property type="term" value="C:plasma membrane"/>
    <property type="evidence" value="ECO:0007669"/>
    <property type="project" value="UniProtKB-SubCell"/>
</dbReference>
<proteinExistence type="inferred from homology"/>